<keyword evidence="1" id="KW-0732">Signal</keyword>
<name>A0ABN1F7E2_9PROT</name>
<reference evidence="3 4" key="1">
    <citation type="journal article" date="2019" name="Int. J. Syst. Evol. Microbiol.">
        <title>The Global Catalogue of Microorganisms (GCM) 10K type strain sequencing project: providing services to taxonomists for standard genome sequencing and annotation.</title>
        <authorList>
            <consortium name="The Broad Institute Genomics Platform"/>
            <consortium name="The Broad Institute Genome Sequencing Center for Infectious Disease"/>
            <person name="Wu L."/>
            <person name="Ma J."/>
        </authorList>
    </citation>
    <scope>NUCLEOTIDE SEQUENCE [LARGE SCALE GENOMIC DNA]</scope>
    <source>
        <strain evidence="3 4">JCM 15089</strain>
    </source>
</reference>
<dbReference type="RefSeq" id="WP_166929016.1">
    <property type="nucleotide sequence ID" value="NZ_BAAADD010000011.1"/>
</dbReference>
<comment type="caution">
    <text evidence="3">The sequence shown here is derived from an EMBL/GenBank/DDBJ whole genome shotgun (WGS) entry which is preliminary data.</text>
</comment>
<feature type="signal peptide" evidence="1">
    <location>
        <begin position="1"/>
        <end position="20"/>
    </location>
</feature>
<feature type="domain" description="Phosphatidic acid phosphatase type 2/haloperoxidase" evidence="2">
    <location>
        <begin position="53"/>
        <end position="157"/>
    </location>
</feature>
<evidence type="ECO:0000259" key="2">
    <source>
        <dbReference type="SMART" id="SM00014"/>
    </source>
</evidence>
<dbReference type="Proteomes" id="UP001499951">
    <property type="component" value="Unassembled WGS sequence"/>
</dbReference>
<feature type="chain" id="PRO_5045201831" evidence="1">
    <location>
        <begin position="21"/>
        <end position="185"/>
    </location>
</feature>
<dbReference type="SMART" id="SM00014">
    <property type="entry name" value="acidPPc"/>
    <property type="match status" value="1"/>
</dbReference>
<protein>
    <submittedName>
        <fullName evidence="3">Phosphatase PAP2 family protein</fullName>
    </submittedName>
</protein>
<evidence type="ECO:0000256" key="1">
    <source>
        <dbReference type="SAM" id="SignalP"/>
    </source>
</evidence>
<evidence type="ECO:0000313" key="3">
    <source>
        <dbReference type="EMBL" id="GAA0584311.1"/>
    </source>
</evidence>
<dbReference type="EMBL" id="BAAADD010000011">
    <property type="protein sequence ID" value="GAA0584311.1"/>
    <property type="molecule type" value="Genomic_DNA"/>
</dbReference>
<accession>A0ABN1F7E2</accession>
<evidence type="ECO:0000313" key="4">
    <source>
        <dbReference type="Proteomes" id="UP001499951"/>
    </source>
</evidence>
<sequence length="185" mass="20012">MFGKYMAIALAGCFVSPADANSKIETAGTAVAIAMPLVAGGITAYKHDWQGSAQLVVSTALTVGTVYGLKHLVKECRPFAKPCTPHGDNWDSFPSETSALASAPAGFLWRRYGWEYGVPAFVASTFVGYSRVDAKKHHWWDTATSTGIAIIYNRLVTTKYHRPTGYYSSLDGGADGAFLTVGYRW</sequence>
<dbReference type="InterPro" id="IPR036938">
    <property type="entry name" value="PAP2/HPO_sf"/>
</dbReference>
<dbReference type="InterPro" id="IPR000326">
    <property type="entry name" value="PAP2/HPO"/>
</dbReference>
<proteinExistence type="predicted"/>
<organism evidence="3 4">
    <name type="scientific">Rhizomicrobium electricum</name>
    <dbReference type="NCBI Taxonomy" id="480070"/>
    <lineage>
        <taxon>Bacteria</taxon>
        <taxon>Pseudomonadati</taxon>
        <taxon>Pseudomonadota</taxon>
        <taxon>Alphaproteobacteria</taxon>
        <taxon>Micropepsales</taxon>
        <taxon>Micropepsaceae</taxon>
        <taxon>Rhizomicrobium</taxon>
    </lineage>
</organism>
<dbReference type="Gene3D" id="1.20.144.10">
    <property type="entry name" value="Phosphatidic acid phosphatase type 2/haloperoxidase"/>
    <property type="match status" value="1"/>
</dbReference>
<dbReference type="Pfam" id="PF01569">
    <property type="entry name" value="PAP2"/>
    <property type="match status" value="1"/>
</dbReference>
<gene>
    <name evidence="3" type="ORF">GCM10008942_36520</name>
</gene>
<dbReference type="SUPFAM" id="SSF48317">
    <property type="entry name" value="Acid phosphatase/Vanadium-dependent haloperoxidase"/>
    <property type="match status" value="1"/>
</dbReference>
<keyword evidence="4" id="KW-1185">Reference proteome</keyword>